<evidence type="ECO:0000313" key="2">
    <source>
        <dbReference type="EMBL" id="KAJ7321509.1"/>
    </source>
</evidence>
<dbReference type="EMBL" id="MU827826">
    <property type="protein sequence ID" value="KAJ7321509.1"/>
    <property type="molecule type" value="Genomic_DNA"/>
</dbReference>
<feature type="region of interest" description="Disordered" evidence="1">
    <location>
        <begin position="68"/>
        <end position="96"/>
    </location>
</feature>
<proteinExistence type="predicted"/>
<dbReference type="Proteomes" id="UP001163046">
    <property type="component" value="Unassembled WGS sequence"/>
</dbReference>
<feature type="compositionally biased region" description="Basic and acidic residues" evidence="1">
    <location>
        <begin position="83"/>
        <end position="96"/>
    </location>
</feature>
<sequence>MVYCIGEIAPLSSLTKVLKSQESAAHRKKAQEKQWSQLQCQHNWKVTRLNDSVDSRTTPSRVIKLPAKFKDFGDPGPKTTPGKARDVSAAKRIPHRPEEAFREIQVLRQRLEKLEMLVRQNGSRTAPSDGEMEVQPGGKAAPAENMEVEPTAGKAAPAEENMDVEDENIRESNWNRKMTSKMYADKQRNAVYQSSSYWRQEEAFRDIQALRQCLEKLEMSVDGSRTAPSDGEMEERLCLQKKTWTWNKEQVKFNCVLDENIRESNWNRKMTSKMYADKQRNAVYQSSSYWRQGSS</sequence>
<dbReference type="AlphaFoldDB" id="A0A9W9Y7V8"/>
<organism evidence="2 3">
    <name type="scientific">Desmophyllum pertusum</name>
    <dbReference type="NCBI Taxonomy" id="174260"/>
    <lineage>
        <taxon>Eukaryota</taxon>
        <taxon>Metazoa</taxon>
        <taxon>Cnidaria</taxon>
        <taxon>Anthozoa</taxon>
        <taxon>Hexacorallia</taxon>
        <taxon>Scleractinia</taxon>
        <taxon>Caryophylliina</taxon>
        <taxon>Caryophylliidae</taxon>
        <taxon>Desmophyllum</taxon>
    </lineage>
</organism>
<evidence type="ECO:0000256" key="1">
    <source>
        <dbReference type="SAM" id="MobiDB-lite"/>
    </source>
</evidence>
<accession>A0A9W9Y7V8</accession>
<name>A0A9W9Y7V8_9CNID</name>
<keyword evidence="3" id="KW-1185">Reference proteome</keyword>
<protein>
    <submittedName>
        <fullName evidence="2">Uncharacterized protein</fullName>
    </submittedName>
</protein>
<evidence type="ECO:0000313" key="3">
    <source>
        <dbReference type="Proteomes" id="UP001163046"/>
    </source>
</evidence>
<reference evidence="2" key="1">
    <citation type="submission" date="2023-01" db="EMBL/GenBank/DDBJ databases">
        <title>Genome assembly of the deep-sea coral Lophelia pertusa.</title>
        <authorList>
            <person name="Herrera S."/>
            <person name="Cordes E."/>
        </authorList>
    </citation>
    <scope>NUCLEOTIDE SEQUENCE</scope>
    <source>
        <strain evidence="2">USNM1676648</strain>
        <tissue evidence="2">Polyp</tissue>
    </source>
</reference>
<feature type="region of interest" description="Disordered" evidence="1">
    <location>
        <begin position="121"/>
        <end position="143"/>
    </location>
</feature>
<gene>
    <name evidence="2" type="ORF">OS493_034564</name>
</gene>
<comment type="caution">
    <text evidence="2">The sequence shown here is derived from an EMBL/GenBank/DDBJ whole genome shotgun (WGS) entry which is preliminary data.</text>
</comment>